<evidence type="ECO:0000256" key="1">
    <source>
        <dbReference type="SAM" id="MobiDB-lite"/>
    </source>
</evidence>
<gene>
    <name evidence="2" type="ORF">P7K49_025054</name>
</gene>
<feature type="region of interest" description="Disordered" evidence="1">
    <location>
        <begin position="23"/>
        <end position="60"/>
    </location>
</feature>
<keyword evidence="3" id="KW-1185">Reference proteome</keyword>
<feature type="non-terminal residue" evidence="2">
    <location>
        <position position="60"/>
    </location>
</feature>
<comment type="caution">
    <text evidence="2">The sequence shown here is derived from an EMBL/GenBank/DDBJ whole genome shotgun (WGS) entry which is preliminary data.</text>
</comment>
<protein>
    <submittedName>
        <fullName evidence="2">Uncharacterized protein</fullName>
    </submittedName>
</protein>
<feature type="compositionally biased region" description="Polar residues" evidence="1">
    <location>
        <begin position="28"/>
        <end position="40"/>
    </location>
</feature>
<dbReference type="Proteomes" id="UP001266305">
    <property type="component" value="Unassembled WGS sequence"/>
</dbReference>
<name>A0ABQ9UG54_SAGOE</name>
<proteinExistence type="predicted"/>
<evidence type="ECO:0000313" key="2">
    <source>
        <dbReference type="EMBL" id="KAK2096020.1"/>
    </source>
</evidence>
<feature type="non-terminal residue" evidence="2">
    <location>
        <position position="1"/>
    </location>
</feature>
<dbReference type="EMBL" id="JASSZA010000012">
    <property type="protein sequence ID" value="KAK2096020.1"/>
    <property type="molecule type" value="Genomic_DNA"/>
</dbReference>
<reference evidence="2 3" key="1">
    <citation type="submission" date="2023-05" db="EMBL/GenBank/DDBJ databases">
        <title>B98-5 Cell Line De Novo Hybrid Assembly: An Optical Mapping Approach.</title>
        <authorList>
            <person name="Kananen K."/>
            <person name="Auerbach J.A."/>
            <person name="Kautto E."/>
            <person name="Blachly J.S."/>
        </authorList>
    </citation>
    <scope>NUCLEOTIDE SEQUENCE [LARGE SCALE GENOMIC DNA]</scope>
    <source>
        <strain evidence="2">B95-8</strain>
        <tissue evidence="2">Cell line</tissue>
    </source>
</reference>
<sequence>ATLNGKGREEQQDVPTMGFAVAQRDTSKTLQKTLGTTATPSEKRSDDPSVLLIHPHIELH</sequence>
<accession>A0ABQ9UG54</accession>
<organism evidence="2 3">
    <name type="scientific">Saguinus oedipus</name>
    <name type="common">Cotton-top tamarin</name>
    <name type="synonym">Oedipomidas oedipus</name>
    <dbReference type="NCBI Taxonomy" id="9490"/>
    <lineage>
        <taxon>Eukaryota</taxon>
        <taxon>Metazoa</taxon>
        <taxon>Chordata</taxon>
        <taxon>Craniata</taxon>
        <taxon>Vertebrata</taxon>
        <taxon>Euteleostomi</taxon>
        <taxon>Mammalia</taxon>
        <taxon>Eutheria</taxon>
        <taxon>Euarchontoglires</taxon>
        <taxon>Primates</taxon>
        <taxon>Haplorrhini</taxon>
        <taxon>Platyrrhini</taxon>
        <taxon>Cebidae</taxon>
        <taxon>Callitrichinae</taxon>
        <taxon>Saguinus</taxon>
    </lineage>
</organism>
<evidence type="ECO:0000313" key="3">
    <source>
        <dbReference type="Proteomes" id="UP001266305"/>
    </source>
</evidence>